<dbReference type="Proteomes" id="UP000606193">
    <property type="component" value="Unassembled WGS sequence"/>
</dbReference>
<reference evidence="1 2" key="1">
    <citation type="submission" date="2020-08" db="EMBL/GenBank/DDBJ databases">
        <title>Genome public.</title>
        <authorList>
            <person name="Liu C."/>
            <person name="Sun Q."/>
        </authorList>
    </citation>
    <scope>NUCLEOTIDE SEQUENCE [LARGE SCALE GENOMIC DNA]</scope>
    <source>
        <strain evidence="1 2">NSJ-37</strain>
    </source>
</reference>
<evidence type="ECO:0000313" key="2">
    <source>
        <dbReference type="Proteomes" id="UP000606193"/>
    </source>
</evidence>
<evidence type="ECO:0000313" key="1">
    <source>
        <dbReference type="EMBL" id="MBC8563312.1"/>
    </source>
</evidence>
<name>A0ABR7N3W1_9FIRM</name>
<gene>
    <name evidence="1" type="ORF">H8704_11865</name>
</gene>
<keyword evidence="2" id="KW-1185">Reference proteome</keyword>
<protein>
    <submittedName>
        <fullName evidence="1">Uncharacterized protein</fullName>
    </submittedName>
</protein>
<proteinExistence type="predicted"/>
<dbReference type="RefSeq" id="WP_249298399.1">
    <property type="nucleotide sequence ID" value="NZ_JACRSX010000019.1"/>
</dbReference>
<dbReference type="EMBL" id="JACRSX010000019">
    <property type="protein sequence ID" value="MBC8563312.1"/>
    <property type="molecule type" value="Genomic_DNA"/>
</dbReference>
<accession>A0ABR7N3W1</accession>
<comment type="caution">
    <text evidence="1">The sequence shown here is derived from an EMBL/GenBank/DDBJ whole genome shotgun (WGS) entry which is preliminary data.</text>
</comment>
<organism evidence="1 2">
    <name type="scientific">Jutongia huaianensis</name>
    <dbReference type="NCBI Taxonomy" id="2763668"/>
    <lineage>
        <taxon>Bacteria</taxon>
        <taxon>Bacillati</taxon>
        <taxon>Bacillota</taxon>
        <taxon>Clostridia</taxon>
        <taxon>Lachnospirales</taxon>
        <taxon>Lachnospiraceae</taxon>
        <taxon>Jutongia</taxon>
    </lineage>
</organism>
<sequence length="109" mass="12080">MKIIQGKQAVVTQIRTRTAEQRKPAEAVCRGVSDPVYQKLHYHSVQPAAGRETVPVVFNGEPVEQPDMGVPVTASVSDAGAMKPVIEERHLASIQKEMTLQELFQQEKE</sequence>